<dbReference type="GO" id="GO:0048284">
    <property type="term" value="P:organelle fusion"/>
    <property type="evidence" value="ECO:0007669"/>
    <property type="project" value="TreeGrafter"/>
</dbReference>
<evidence type="ECO:0000313" key="12">
    <source>
        <dbReference type="Proteomes" id="UP000827284"/>
    </source>
</evidence>
<dbReference type="Pfam" id="PF05131">
    <property type="entry name" value="Pep3_Vps18"/>
    <property type="match status" value="1"/>
</dbReference>
<evidence type="ECO:0000256" key="8">
    <source>
        <dbReference type="SAM" id="Coils"/>
    </source>
</evidence>
<keyword evidence="2" id="KW-0479">Metal-binding</keyword>
<organism evidence="11 12">
    <name type="scientific">Entomortierella parvispora</name>
    <dbReference type="NCBI Taxonomy" id="205924"/>
    <lineage>
        <taxon>Eukaryota</taxon>
        <taxon>Fungi</taxon>
        <taxon>Fungi incertae sedis</taxon>
        <taxon>Mucoromycota</taxon>
        <taxon>Mortierellomycotina</taxon>
        <taxon>Mortierellomycetes</taxon>
        <taxon>Mortierellales</taxon>
        <taxon>Mortierellaceae</taxon>
        <taxon>Entomortierella</taxon>
    </lineage>
</organism>
<evidence type="ECO:0000256" key="3">
    <source>
        <dbReference type="ARBA" id="ARBA00022771"/>
    </source>
</evidence>
<dbReference type="GO" id="GO:0005768">
    <property type="term" value="C:endosome"/>
    <property type="evidence" value="ECO:0007669"/>
    <property type="project" value="TreeGrafter"/>
</dbReference>
<evidence type="ECO:0000256" key="5">
    <source>
        <dbReference type="ARBA" id="ARBA00023136"/>
    </source>
</evidence>
<dbReference type="GO" id="GO:0006904">
    <property type="term" value="P:vesicle docking involved in exocytosis"/>
    <property type="evidence" value="ECO:0007669"/>
    <property type="project" value="TreeGrafter"/>
</dbReference>
<keyword evidence="4" id="KW-0862">Zinc</keyword>
<dbReference type="InterPro" id="IPR007810">
    <property type="entry name" value="Pep3/Vps18_beta-prop"/>
</dbReference>
<feature type="domain" description="Pep3/Vps18 beta-propeller" evidence="9">
    <location>
        <begin position="56"/>
        <end position="426"/>
    </location>
</feature>
<dbReference type="PANTHER" id="PTHR23323:SF26">
    <property type="entry name" value="VACUOLAR PROTEIN SORTING-ASSOCIATED PROTEIN 18 HOMOLOG"/>
    <property type="match status" value="1"/>
</dbReference>
<feature type="coiled-coil region" evidence="8">
    <location>
        <begin position="850"/>
        <end position="884"/>
    </location>
</feature>
<evidence type="ECO:0000256" key="2">
    <source>
        <dbReference type="ARBA" id="ARBA00022723"/>
    </source>
</evidence>
<dbReference type="Pfam" id="PF26148">
    <property type="entry name" value="VPS18_RING_C"/>
    <property type="match status" value="1"/>
</dbReference>
<sequence>MNLDDIIEQHLDRNQTSAQLTAVNGHAHGSQGWEPSNLVLLENGYVNAGLVEADQPIFSLMPVEYVLPSKLSALAVSNNILFMALETMRLLRIDLDNSREVEDIEIPRKISEGKIYKMFLDPTGRHLIITTESGDNYYHFKNWKKAKLLTKIRGVVIESIAWNRSTDRPSDSSTKEFLIGTRRGLVFEAELEPNAELFRKEERYFKQVYSLQTNMPITGMRMEQFPGTRNKYVVIAVTPTRIYQFIGTVSTAGGAGGGGSEDKAMFENLFSKYEVNPGFSELPGDLPYSELHFFSPFQELQYQGLAKTFAWLTGPGIYHGNLVFGSQGAGDSVIDTPQLLPYPATRLELDASSAVSEIPIAIALTEFHFILLYKERIRAVNQLNNQIVFDEIIPLRARDEVIGMSIDTTKNTFWFYTGWSMFELVIVNEDKDVWTLYLEQKQYDMALQYTKNAAQRDRVLTLQANHNFSQGRYMLSAKYYAQSTVAFEEVALKFVEREERDALRSYLLAKVDKLRKVDITQKTIICTWLVEIYLNKMNQLEDLMEASAADADSHNLQAEQGVLEDEFKGFLETNKGYLDKKTTYKLLASHGRTDQLLFYAVLIGDYERVISHWIQEKNYKNALEVLSKQDSLDLYYRFSPVLMENAPYETVSAWTRQPNLNPRNLIPALLKYDHKALEPGAQNQAIRYLSYVVTQMENTDPAIHNYLLTLYATQPTRDENDLLKFLMTDGRAMHYNLDYALRVCTQNKRIQSCVNIYSSMGLYGEAVDLALKNNDLDLALINADKPEDDDILRKKLWLKIARHVVKEKKDIKAAMEFLNETDLLKIEDILPFFPDFVLIDDFKEEICVALERYNIHIDELKADMDEATRSAENIRIDVRELRSRFAVVASTERCTSCDFPLLTRQFYIFPCQHTFHADCLIKNLTPFLSTRQLRRLDELQEQIQNEMQNQQKMMLMNSHHTLQPLTAGNPALNGVDPTGGVGAGLSQLPLIGQTGAAVMAIGGALGAGGKAVMSGGVAIATTAAGTAAGVFKDVIFTENAGGGIANGNLGGGLLGLGVGLSQHQSQHQRSTGTGGDDMAVVVPRLELLRDELDDLVASECLLCGEMMIKTIDQPFLSNDEVDLELSWGVQ</sequence>
<evidence type="ECO:0000256" key="4">
    <source>
        <dbReference type="ARBA" id="ARBA00022833"/>
    </source>
</evidence>
<dbReference type="GO" id="GO:0030674">
    <property type="term" value="F:protein-macromolecule adaptor activity"/>
    <property type="evidence" value="ECO:0007669"/>
    <property type="project" value="TreeGrafter"/>
</dbReference>
<evidence type="ECO:0000256" key="1">
    <source>
        <dbReference type="ARBA" id="ARBA00010454"/>
    </source>
</evidence>
<dbReference type="GO" id="GO:0008270">
    <property type="term" value="F:zinc ion binding"/>
    <property type="evidence" value="ECO:0007669"/>
    <property type="project" value="UniProtKB-KW"/>
</dbReference>
<dbReference type="PROSITE" id="PS50236">
    <property type="entry name" value="CHCR"/>
    <property type="match status" value="1"/>
</dbReference>
<evidence type="ECO:0000259" key="10">
    <source>
        <dbReference type="Pfam" id="PF26148"/>
    </source>
</evidence>
<keyword evidence="8" id="KW-0175">Coiled coil</keyword>
<evidence type="ECO:0000256" key="6">
    <source>
        <dbReference type="ARBA" id="ARBA00029433"/>
    </source>
</evidence>
<dbReference type="GO" id="GO:0007032">
    <property type="term" value="P:endosome organization"/>
    <property type="evidence" value="ECO:0007669"/>
    <property type="project" value="TreeGrafter"/>
</dbReference>
<proteinExistence type="inferred from homology"/>
<evidence type="ECO:0000313" key="11">
    <source>
        <dbReference type="EMBL" id="GJJ73094.1"/>
    </source>
</evidence>
<reference evidence="11" key="2">
    <citation type="journal article" date="2022" name="Microbiol. Resour. Announc.">
        <title>Whole-Genome Sequence of Entomortierella parvispora E1425, a Mucoromycotan Fungus Associated with Burkholderiaceae-Related Endosymbiotic Bacteria.</title>
        <authorList>
            <person name="Herlambang A."/>
            <person name="Guo Y."/>
            <person name="Takashima Y."/>
            <person name="Narisawa K."/>
            <person name="Ohta H."/>
            <person name="Nishizawa T."/>
        </authorList>
    </citation>
    <scope>NUCLEOTIDE SEQUENCE</scope>
    <source>
        <strain evidence="11">E1425</strain>
    </source>
</reference>
<dbReference type="PANTHER" id="PTHR23323">
    <property type="entry name" value="VACUOLAR PROTEIN SORTING-ASSOCIATED PROTEIN"/>
    <property type="match status" value="1"/>
</dbReference>
<comment type="similarity">
    <text evidence="1">Belongs to the VPS18 family.</text>
</comment>
<dbReference type="AlphaFoldDB" id="A0A9P3HAC3"/>
<evidence type="ECO:0000256" key="7">
    <source>
        <dbReference type="PROSITE-ProRule" id="PRU01006"/>
    </source>
</evidence>
<gene>
    <name evidence="11" type="ORF">EMPS_05452</name>
</gene>
<evidence type="ECO:0000259" key="9">
    <source>
        <dbReference type="Pfam" id="PF05131"/>
    </source>
</evidence>
<comment type="subcellular location">
    <subcellularLocation>
        <location evidence="6">Endomembrane system</location>
        <topology evidence="6">Peripheral membrane protein</topology>
        <orientation evidence="6">Cytoplasmic side</orientation>
    </subcellularLocation>
</comment>
<dbReference type="InterPro" id="IPR000547">
    <property type="entry name" value="Clathrin_H-chain/VPS_repeat"/>
</dbReference>
<dbReference type="GO" id="GO:0006886">
    <property type="term" value="P:intracellular protein transport"/>
    <property type="evidence" value="ECO:0007669"/>
    <property type="project" value="UniProtKB-UniRule"/>
</dbReference>
<keyword evidence="12" id="KW-1185">Reference proteome</keyword>
<accession>A0A9P3HAC3</accession>
<dbReference type="Proteomes" id="UP000827284">
    <property type="component" value="Unassembled WGS sequence"/>
</dbReference>
<name>A0A9P3HAC3_9FUNG</name>
<dbReference type="EMBL" id="BQFW01000007">
    <property type="protein sequence ID" value="GJJ73094.1"/>
    <property type="molecule type" value="Genomic_DNA"/>
</dbReference>
<keyword evidence="3" id="KW-0863">Zinc-finger</keyword>
<reference evidence="11" key="1">
    <citation type="submission" date="2021-11" db="EMBL/GenBank/DDBJ databases">
        <authorList>
            <person name="Herlambang A."/>
            <person name="Guo Y."/>
            <person name="Takashima Y."/>
            <person name="Nishizawa T."/>
        </authorList>
    </citation>
    <scope>NUCLEOTIDE SEQUENCE</scope>
    <source>
        <strain evidence="11">E1425</strain>
    </source>
</reference>
<dbReference type="CDD" id="cd16462">
    <property type="entry name" value="RING-H2_Pep3p-like"/>
    <property type="match status" value="1"/>
</dbReference>
<dbReference type="GO" id="GO:0030897">
    <property type="term" value="C:HOPS complex"/>
    <property type="evidence" value="ECO:0007669"/>
    <property type="project" value="TreeGrafter"/>
</dbReference>
<dbReference type="GO" id="GO:0007033">
    <property type="term" value="P:vacuole organization"/>
    <property type="evidence" value="ECO:0007669"/>
    <property type="project" value="TreeGrafter"/>
</dbReference>
<feature type="repeat" description="CHCR" evidence="7">
    <location>
        <begin position="657"/>
        <end position="813"/>
    </location>
</feature>
<feature type="coiled-coil region" evidence="8">
    <location>
        <begin position="929"/>
        <end position="956"/>
    </location>
</feature>
<protein>
    <submittedName>
        <fullName evidence="11">Vacuolar protein sorting-associated protein 18</fullName>
    </submittedName>
</protein>
<keyword evidence="5" id="KW-0472">Membrane</keyword>
<comment type="caution">
    <text evidence="11">The sequence shown here is derived from an EMBL/GenBank/DDBJ whole genome shotgun (WGS) entry which is preliminary data.</text>
</comment>
<dbReference type="OrthoDB" id="1845386at2759"/>
<dbReference type="InterPro" id="IPR058919">
    <property type="entry name" value="Pep3/Vps18_RING_C"/>
</dbReference>
<feature type="domain" description="Pep3/Vps18 RING C-terminal" evidence="10">
    <location>
        <begin position="890"/>
        <end position="952"/>
    </location>
</feature>